<protein>
    <recommendedName>
        <fullName evidence="3">EF-hand domain-containing protein</fullName>
    </recommendedName>
</protein>
<dbReference type="RefSeq" id="WP_283758510.1">
    <property type="nucleotide sequence ID" value="NZ_JAQOSQ010000010.1"/>
</dbReference>
<gene>
    <name evidence="1" type="ORF">PMH09_11740</name>
</gene>
<dbReference type="Proteomes" id="UP001232992">
    <property type="component" value="Unassembled WGS sequence"/>
</dbReference>
<proteinExistence type="predicted"/>
<keyword evidence="2" id="KW-1185">Reference proteome</keyword>
<evidence type="ECO:0000313" key="1">
    <source>
        <dbReference type="EMBL" id="MDJ1183858.1"/>
    </source>
</evidence>
<evidence type="ECO:0008006" key="3">
    <source>
        <dbReference type="Google" id="ProtNLM"/>
    </source>
</evidence>
<dbReference type="InterPro" id="IPR018247">
    <property type="entry name" value="EF_Hand_1_Ca_BS"/>
</dbReference>
<accession>A0ABT7BXD6</accession>
<comment type="caution">
    <text evidence="1">The sequence shown here is derived from an EMBL/GenBank/DDBJ whole genome shotgun (WGS) entry which is preliminary data.</text>
</comment>
<dbReference type="PROSITE" id="PS00018">
    <property type="entry name" value="EF_HAND_1"/>
    <property type="match status" value="1"/>
</dbReference>
<dbReference type="InterPro" id="IPR009282">
    <property type="entry name" value="DUF937"/>
</dbReference>
<dbReference type="EMBL" id="JAQOSQ010000010">
    <property type="protein sequence ID" value="MDJ1183858.1"/>
    <property type="molecule type" value="Genomic_DNA"/>
</dbReference>
<dbReference type="Pfam" id="PF06078">
    <property type="entry name" value="DUF937"/>
    <property type="match status" value="1"/>
</dbReference>
<sequence>MGLFNQILGAVSASGEGGAMGQMGGMVNTLQQLSQSSGANPDQMQSLLSVVGNFSRSALQEKEKNEGEEQVNNLVNQFSGLSANPLAVKALFSMPQLQQLVQVASDRTGLPAETIESALPTAVPLVLKVVQMGADRAEQNPLLRQFLDSDGDGDIDISDLMELASKYM</sequence>
<reference evidence="1 2" key="1">
    <citation type="submission" date="2023-01" db="EMBL/GenBank/DDBJ databases">
        <title>Novel diversity within Roseofilum (Cyanobacteria; Desertifilaceae) from marine benthic mats with descriptions of four novel species.</title>
        <authorList>
            <person name="Wang Y."/>
            <person name="Berthold D.E."/>
            <person name="Hu J."/>
            <person name="Lefler F.W."/>
            <person name="Laughinghouse H.D. IV."/>
        </authorList>
    </citation>
    <scope>NUCLEOTIDE SEQUENCE [LARGE SCALE GENOMIC DNA]</scope>
    <source>
        <strain evidence="1 2">BLCC-M143</strain>
    </source>
</reference>
<name>A0ABT7BXD6_9CYAN</name>
<organism evidence="1 2">
    <name type="scientific">Roseofilum casamattae BLCC-M143</name>
    <dbReference type="NCBI Taxonomy" id="3022442"/>
    <lineage>
        <taxon>Bacteria</taxon>
        <taxon>Bacillati</taxon>
        <taxon>Cyanobacteriota</taxon>
        <taxon>Cyanophyceae</taxon>
        <taxon>Desertifilales</taxon>
        <taxon>Desertifilaceae</taxon>
        <taxon>Roseofilum</taxon>
        <taxon>Roseofilum casamattae</taxon>
    </lineage>
</organism>
<evidence type="ECO:0000313" key="2">
    <source>
        <dbReference type="Proteomes" id="UP001232992"/>
    </source>
</evidence>